<reference evidence="7" key="2">
    <citation type="submission" date="2023-06" db="EMBL/GenBank/DDBJ databases">
        <authorList>
            <consortium name="Lawrence Berkeley National Laboratory"/>
            <person name="Haridas S."/>
            <person name="Hensen N."/>
            <person name="Bonometti L."/>
            <person name="Westerberg I."/>
            <person name="Brannstrom I.O."/>
            <person name="Guillou S."/>
            <person name="Cros-Aarteil S."/>
            <person name="Calhoun S."/>
            <person name="Kuo A."/>
            <person name="Mondo S."/>
            <person name="Pangilinan J."/>
            <person name="Riley R."/>
            <person name="LaButti K."/>
            <person name="Andreopoulos B."/>
            <person name="Lipzen A."/>
            <person name="Chen C."/>
            <person name="Yanf M."/>
            <person name="Daum C."/>
            <person name="Ng V."/>
            <person name="Clum A."/>
            <person name="Steindorff A."/>
            <person name="Ohm R."/>
            <person name="Martin F."/>
            <person name="Silar P."/>
            <person name="Natvig D."/>
            <person name="Lalanne C."/>
            <person name="Gautier V."/>
            <person name="Ament-velasquez S.L."/>
            <person name="Kruys A."/>
            <person name="Hutchinson M.I."/>
            <person name="Powell A.J."/>
            <person name="Barry K."/>
            <person name="Miller A.N."/>
            <person name="Grigoriev I.V."/>
            <person name="Debuchy R."/>
            <person name="Gladieux P."/>
            <person name="Thoren M.H."/>
            <person name="Johannesson H."/>
        </authorList>
    </citation>
    <scope>NUCLEOTIDE SEQUENCE</scope>
    <source>
        <strain evidence="7">CBS 232.78</strain>
    </source>
</reference>
<evidence type="ECO:0000256" key="6">
    <source>
        <dbReference type="ARBA" id="ARBA00023136"/>
    </source>
</evidence>
<dbReference type="GO" id="GO:0016020">
    <property type="term" value="C:membrane"/>
    <property type="evidence" value="ECO:0007669"/>
    <property type="project" value="UniProtKB-SubCell"/>
</dbReference>
<dbReference type="GO" id="GO:0005739">
    <property type="term" value="C:mitochondrion"/>
    <property type="evidence" value="ECO:0007669"/>
    <property type="project" value="UniProtKB-SubCell"/>
</dbReference>
<evidence type="ECO:0000256" key="2">
    <source>
        <dbReference type="ARBA" id="ARBA00004240"/>
    </source>
</evidence>
<gene>
    <name evidence="7" type="ORF">B0H63DRAFT_397379</name>
</gene>
<dbReference type="EMBL" id="JAULSW010000005">
    <property type="protein sequence ID" value="KAK3380832.1"/>
    <property type="molecule type" value="Genomic_DNA"/>
</dbReference>
<dbReference type="Proteomes" id="UP001285441">
    <property type="component" value="Unassembled WGS sequence"/>
</dbReference>
<keyword evidence="5" id="KW-0496">Mitochondrion</keyword>
<evidence type="ECO:0000256" key="1">
    <source>
        <dbReference type="ARBA" id="ARBA00004173"/>
    </source>
</evidence>
<protein>
    <recommendedName>
        <fullName evidence="9">DUF676 domain-containing protein</fullName>
    </recommendedName>
</protein>
<keyword evidence="8" id="KW-1185">Reference proteome</keyword>
<proteinExistence type="predicted"/>
<sequence length="145" mass="16618">MSNNSPTRSRSRYLSTSRKRVFWPYDLLRHDLPNARILTYGYDTHIKHMFLGEQSNSSVYDVAWNFLVALEAERRSNPSRPVIFVAHSLGGIVVKEMLRRSSGCQLYQPHLHDIFLSTRGIVFFGIPHGGADPRGMAHKGRRKAH</sequence>
<dbReference type="SUPFAM" id="SSF53474">
    <property type="entry name" value="alpha/beta-Hydrolases"/>
    <property type="match status" value="1"/>
</dbReference>
<dbReference type="PANTHER" id="PTHR48182:SF2">
    <property type="entry name" value="PROTEIN SERAC1"/>
    <property type="match status" value="1"/>
</dbReference>
<keyword evidence="6" id="KW-0472">Membrane</keyword>
<organism evidence="7 8">
    <name type="scientific">Podospora didyma</name>
    <dbReference type="NCBI Taxonomy" id="330526"/>
    <lineage>
        <taxon>Eukaryota</taxon>
        <taxon>Fungi</taxon>
        <taxon>Dikarya</taxon>
        <taxon>Ascomycota</taxon>
        <taxon>Pezizomycotina</taxon>
        <taxon>Sordariomycetes</taxon>
        <taxon>Sordariomycetidae</taxon>
        <taxon>Sordariales</taxon>
        <taxon>Podosporaceae</taxon>
        <taxon>Podospora</taxon>
    </lineage>
</organism>
<reference evidence="7" key="1">
    <citation type="journal article" date="2023" name="Mol. Phylogenet. Evol.">
        <title>Genome-scale phylogeny and comparative genomics of the fungal order Sordariales.</title>
        <authorList>
            <person name="Hensen N."/>
            <person name="Bonometti L."/>
            <person name="Westerberg I."/>
            <person name="Brannstrom I.O."/>
            <person name="Guillou S."/>
            <person name="Cros-Aarteil S."/>
            <person name="Calhoun S."/>
            <person name="Haridas S."/>
            <person name="Kuo A."/>
            <person name="Mondo S."/>
            <person name="Pangilinan J."/>
            <person name="Riley R."/>
            <person name="LaButti K."/>
            <person name="Andreopoulos B."/>
            <person name="Lipzen A."/>
            <person name="Chen C."/>
            <person name="Yan M."/>
            <person name="Daum C."/>
            <person name="Ng V."/>
            <person name="Clum A."/>
            <person name="Steindorff A."/>
            <person name="Ohm R.A."/>
            <person name="Martin F."/>
            <person name="Silar P."/>
            <person name="Natvig D.O."/>
            <person name="Lalanne C."/>
            <person name="Gautier V."/>
            <person name="Ament-Velasquez S.L."/>
            <person name="Kruys A."/>
            <person name="Hutchinson M.I."/>
            <person name="Powell A.J."/>
            <person name="Barry K."/>
            <person name="Miller A.N."/>
            <person name="Grigoriev I.V."/>
            <person name="Debuchy R."/>
            <person name="Gladieux P."/>
            <person name="Hiltunen Thoren M."/>
            <person name="Johannesson H."/>
        </authorList>
    </citation>
    <scope>NUCLEOTIDE SEQUENCE</scope>
    <source>
        <strain evidence="7">CBS 232.78</strain>
    </source>
</reference>
<dbReference type="AlphaFoldDB" id="A0AAE0NG12"/>
<name>A0AAE0NG12_9PEZI</name>
<evidence type="ECO:0000256" key="3">
    <source>
        <dbReference type="ARBA" id="ARBA00004370"/>
    </source>
</evidence>
<evidence type="ECO:0000256" key="4">
    <source>
        <dbReference type="ARBA" id="ARBA00022824"/>
    </source>
</evidence>
<comment type="subcellular location">
    <subcellularLocation>
        <location evidence="2">Endoplasmic reticulum</location>
    </subcellularLocation>
    <subcellularLocation>
        <location evidence="3">Membrane</location>
    </subcellularLocation>
    <subcellularLocation>
        <location evidence="1">Mitochondrion</location>
    </subcellularLocation>
</comment>
<accession>A0AAE0NG12</accession>
<dbReference type="GO" id="GO:0005783">
    <property type="term" value="C:endoplasmic reticulum"/>
    <property type="evidence" value="ECO:0007669"/>
    <property type="project" value="UniProtKB-SubCell"/>
</dbReference>
<dbReference type="InterPro" id="IPR029058">
    <property type="entry name" value="AB_hydrolase_fold"/>
</dbReference>
<comment type="caution">
    <text evidence="7">The sequence shown here is derived from an EMBL/GenBank/DDBJ whole genome shotgun (WGS) entry which is preliminary data.</text>
</comment>
<dbReference type="PANTHER" id="PTHR48182">
    <property type="entry name" value="PROTEIN SERAC1"/>
    <property type="match status" value="1"/>
</dbReference>
<evidence type="ECO:0000313" key="8">
    <source>
        <dbReference type="Proteomes" id="UP001285441"/>
    </source>
</evidence>
<evidence type="ECO:0000256" key="5">
    <source>
        <dbReference type="ARBA" id="ARBA00023128"/>
    </source>
</evidence>
<keyword evidence="4" id="KW-0256">Endoplasmic reticulum</keyword>
<dbReference type="InterPro" id="IPR052374">
    <property type="entry name" value="SERAC1"/>
</dbReference>
<evidence type="ECO:0000313" key="7">
    <source>
        <dbReference type="EMBL" id="KAK3380832.1"/>
    </source>
</evidence>
<evidence type="ECO:0008006" key="9">
    <source>
        <dbReference type="Google" id="ProtNLM"/>
    </source>
</evidence>
<dbReference type="Gene3D" id="3.40.50.1820">
    <property type="entry name" value="alpha/beta hydrolase"/>
    <property type="match status" value="1"/>
</dbReference>